<protein>
    <recommendedName>
        <fullName evidence="3">Phospholipase/carboxylesterase/thioesterase domain-containing protein</fullName>
    </recommendedName>
</protein>
<evidence type="ECO:0008006" key="3">
    <source>
        <dbReference type="Google" id="ProtNLM"/>
    </source>
</evidence>
<dbReference type="Gene3D" id="3.40.50.1820">
    <property type="entry name" value="alpha/beta hydrolase"/>
    <property type="match status" value="1"/>
</dbReference>
<gene>
    <name evidence="1" type="ORF">LTR91_023259</name>
</gene>
<evidence type="ECO:0000313" key="2">
    <source>
        <dbReference type="Proteomes" id="UP001175353"/>
    </source>
</evidence>
<sequence>MGQWCDMHSTQDPHERHASQEIRLNEAAASIAKIVNDEAEIGGSDHGSIFQGCATAPYFAADELESECRALQTAVLLCHTRDEEVMGILYGRELRDKLMKLGYRVEWHEYEQGGHWLNELGDNVVAFIIRQHASATAAEEVHVM</sequence>
<dbReference type="GO" id="GO:0008474">
    <property type="term" value="F:palmitoyl-(protein) hydrolase activity"/>
    <property type="evidence" value="ECO:0007669"/>
    <property type="project" value="TreeGrafter"/>
</dbReference>
<organism evidence="1 2">
    <name type="scientific">Friedmanniomyces endolithicus</name>
    <dbReference type="NCBI Taxonomy" id="329885"/>
    <lineage>
        <taxon>Eukaryota</taxon>
        <taxon>Fungi</taxon>
        <taxon>Dikarya</taxon>
        <taxon>Ascomycota</taxon>
        <taxon>Pezizomycotina</taxon>
        <taxon>Dothideomycetes</taxon>
        <taxon>Dothideomycetidae</taxon>
        <taxon>Mycosphaerellales</taxon>
        <taxon>Teratosphaeriaceae</taxon>
        <taxon>Friedmanniomyces</taxon>
    </lineage>
</organism>
<dbReference type="EMBL" id="JAUJLE010000501">
    <property type="protein sequence ID" value="KAK0954535.1"/>
    <property type="molecule type" value="Genomic_DNA"/>
</dbReference>
<comment type="caution">
    <text evidence="1">The sequence shown here is derived from an EMBL/GenBank/DDBJ whole genome shotgun (WGS) entry which is preliminary data.</text>
</comment>
<accession>A0AAN6K3X6</accession>
<dbReference type="AlphaFoldDB" id="A0AAN6K3X6"/>
<dbReference type="Proteomes" id="UP001175353">
    <property type="component" value="Unassembled WGS sequence"/>
</dbReference>
<dbReference type="InterPro" id="IPR029058">
    <property type="entry name" value="AB_hydrolase_fold"/>
</dbReference>
<evidence type="ECO:0000313" key="1">
    <source>
        <dbReference type="EMBL" id="KAK0954535.1"/>
    </source>
</evidence>
<dbReference type="PANTHER" id="PTHR10655:SF63">
    <property type="entry name" value="PHOSPHOLIPASE_CARBOXYLESTERASE_THIOESTERASE DOMAIN-CONTAINING PROTEIN"/>
    <property type="match status" value="1"/>
</dbReference>
<reference evidence="1" key="1">
    <citation type="submission" date="2023-06" db="EMBL/GenBank/DDBJ databases">
        <title>Black Yeasts Isolated from many extreme environments.</title>
        <authorList>
            <person name="Coleine C."/>
            <person name="Stajich J.E."/>
            <person name="Selbmann L."/>
        </authorList>
    </citation>
    <scope>NUCLEOTIDE SEQUENCE</scope>
    <source>
        <strain evidence="1">CCFEE 5200</strain>
    </source>
</reference>
<dbReference type="InterPro" id="IPR050565">
    <property type="entry name" value="LYPA1-2/EST-like"/>
</dbReference>
<dbReference type="SUPFAM" id="SSF53474">
    <property type="entry name" value="alpha/beta-Hydrolases"/>
    <property type="match status" value="1"/>
</dbReference>
<name>A0AAN6K3X6_9PEZI</name>
<keyword evidence="2" id="KW-1185">Reference proteome</keyword>
<dbReference type="PANTHER" id="PTHR10655">
    <property type="entry name" value="LYSOPHOSPHOLIPASE-RELATED"/>
    <property type="match status" value="1"/>
</dbReference>
<dbReference type="GO" id="GO:0052689">
    <property type="term" value="F:carboxylic ester hydrolase activity"/>
    <property type="evidence" value="ECO:0007669"/>
    <property type="project" value="TreeGrafter"/>
</dbReference>
<proteinExistence type="predicted"/>
<dbReference type="GO" id="GO:0005737">
    <property type="term" value="C:cytoplasm"/>
    <property type="evidence" value="ECO:0007669"/>
    <property type="project" value="TreeGrafter"/>
</dbReference>